<evidence type="ECO:0000313" key="13">
    <source>
        <dbReference type="Proteomes" id="UP000249526"/>
    </source>
</evidence>
<keyword evidence="5" id="KW-0862">Zinc</keyword>
<keyword evidence="8" id="KW-0539">Nucleus</keyword>
<evidence type="ECO:0000256" key="6">
    <source>
        <dbReference type="ARBA" id="ARBA00023015"/>
    </source>
</evidence>
<keyword evidence="13" id="KW-1185">Reference proteome</keyword>
<evidence type="ECO:0000259" key="11">
    <source>
        <dbReference type="PROSITE" id="PS50157"/>
    </source>
</evidence>
<evidence type="ECO:0000256" key="5">
    <source>
        <dbReference type="ARBA" id="ARBA00022833"/>
    </source>
</evidence>
<reference evidence="12 13" key="1">
    <citation type="submission" date="2018-02" db="EMBL/GenBank/DDBJ databases">
        <title>The genomes of Aspergillus section Nigri reveals drivers in fungal speciation.</title>
        <authorList>
            <consortium name="DOE Joint Genome Institute"/>
            <person name="Vesth T.C."/>
            <person name="Nybo J."/>
            <person name="Theobald S."/>
            <person name="Brandl J."/>
            <person name="Frisvad J.C."/>
            <person name="Nielsen K.F."/>
            <person name="Lyhne E.K."/>
            <person name="Kogle M.E."/>
            <person name="Kuo A."/>
            <person name="Riley R."/>
            <person name="Clum A."/>
            <person name="Nolan M."/>
            <person name="Lipzen A."/>
            <person name="Salamov A."/>
            <person name="Henrissat B."/>
            <person name="Wiebenga A."/>
            <person name="De vries R.P."/>
            <person name="Grigoriev I.V."/>
            <person name="Mortensen U.H."/>
            <person name="Andersen M.R."/>
            <person name="Baker S.E."/>
        </authorList>
    </citation>
    <scope>NUCLEOTIDE SEQUENCE [LARGE SCALE GENOMIC DNA]</scope>
    <source>
        <strain evidence="12 13">CBS 112811</strain>
    </source>
</reference>
<feature type="region of interest" description="Disordered" evidence="10">
    <location>
        <begin position="189"/>
        <end position="228"/>
    </location>
</feature>
<keyword evidence="6" id="KW-0805">Transcription regulation</keyword>
<dbReference type="InterPro" id="IPR013087">
    <property type="entry name" value="Znf_C2H2_type"/>
</dbReference>
<dbReference type="EMBL" id="KZ825059">
    <property type="protein sequence ID" value="RAH59021.1"/>
    <property type="molecule type" value="Genomic_DNA"/>
</dbReference>
<evidence type="ECO:0000256" key="4">
    <source>
        <dbReference type="ARBA" id="ARBA00022771"/>
    </source>
</evidence>
<evidence type="ECO:0000256" key="1">
    <source>
        <dbReference type="ARBA" id="ARBA00004123"/>
    </source>
</evidence>
<feature type="compositionally biased region" description="Low complexity" evidence="10">
    <location>
        <begin position="195"/>
        <end position="208"/>
    </location>
</feature>
<dbReference type="PANTHER" id="PTHR40626:SF11">
    <property type="entry name" value="ZINC FINGER PROTEIN YPR022C"/>
    <property type="match status" value="1"/>
</dbReference>
<dbReference type="GO" id="GO:0008270">
    <property type="term" value="F:zinc ion binding"/>
    <property type="evidence" value="ECO:0007669"/>
    <property type="project" value="UniProtKB-KW"/>
</dbReference>
<dbReference type="GeneID" id="37168003"/>
<dbReference type="AlphaFoldDB" id="A0A8G1R2V8"/>
<dbReference type="InterPro" id="IPR051059">
    <property type="entry name" value="VerF-like"/>
</dbReference>
<dbReference type="Gene3D" id="3.30.160.60">
    <property type="entry name" value="Classic Zinc Finger"/>
    <property type="match status" value="1"/>
</dbReference>
<protein>
    <recommendedName>
        <fullName evidence="11">C2H2-type domain-containing protein</fullName>
    </recommendedName>
</protein>
<organism evidence="12 13">
    <name type="scientific">Aspergillus piperis CBS 112811</name>
    <dbReference type="NCBI Taxonomy" id="1448313"/>
    <lineage>
        <taxon>Eukaryota</taxon>
        <taxon>Fungi</taxon>
        <taxon>Dikarya</taxon>
        <taxon>Ascomycota</taxon>
        <taxon>Pezizomycotina</taxon>
        <taxon>Eurotiomycetes</taxon>
        <taxon>Eurotiomycetidae</taxon>
        <taxon>Eurotiales</taxon>
        <taxon>Aspergillaceae</taxon>
        <taxon>Aspergillus</taxon>
        <taxon>Aspergillus subgen. Circumdati</taxon>
    </lineage>
</organism>
<dbReference type="SUPFAM" id="SSF57667">
    <property type="entry name" value="beta-beta-alpha zinc fingers"/>
    <property type="match status" value="1"/>
</dbReference>
<feature type="region of interest" description="Disordered" evidence="10">
    <location>
        <begin position="252"/>
        <end position="271"/>
    </location>
</feature>
<feature type="compositionally biased region" description="Basic residues" evidence="10">
    <location>
        <begin position="132"/>
        <end position="141"/>
    </location>
</feature>
<feature type="compositionally biased region" description="Polar residues" evidence="10">
    <location>
        <begin position="252"/>
        <end position="269"/>
    </location>
</feature>
<dbReference type="PANTHER" id="PTHR40626">
    <property type="entry name" value="MIP31509P"/>
    <property type="match status" value="1"/>
</dbReference>
<evidence type="ECO:0000256" key="8">
    <source>
        <dbReference type="ARBA" id="ARBA00023242"/>
    </source>
</evidence>
<comment type="subcellular location">
    <subcellularLocation>
        <location evidence="1">Nucleus</location>
    </subcellularLocation>
</comment>
<gene>
    <name evidence="12" type="ORF">BO85DRAFT_511522</name>
</gene>
<feature type="region of interest" description="Disordered" evidence="10">
    <location>
        <begin position="131"/>
        <end position="174"/>
    </location>
</feature>
<dbReference type="GO" id="GO:0000981">
    <property type="term" value="F:DNA-binding transcription factor activity, RNA polymerase II-specific"/>
    <property type="evidence" value="ECO:0007669"/>
    <property type="project" value="InterPro"/>
</dbReference>
<sequence>MILFSFPSFLAQKSEYFPSVPRAASHLSSANRRIDETNCGGGVRLCAPDLLICSVVPFPSLLLPPLQFLPMADVIHANAAMTSYQPFQCLVCMRRFTRHENLKRHAALHSRSRKEVSLPCELCQATFSRPDLRHRHMKRKHAEHEQRRTTKRSKQRNECSLRPQNSGPHRGQLQDVDELELNRPVWTEPSQVQYADDAGGTSTASSGSPIENSDRIQPTPGNPTQPISMDESVLLDALDLERSLLRETSFTQATDQFENQPQAISTSQPPDIDLSDLSYSKDFSIIPIAPESTLPQSNWFPSASQIRQGCNLFFTHVSHFLPFLHHPTFNPGTIPSHLLLAMLSLAYQYGEDPECDARSNTGTSLSTRCYLLARSLLSTDNPHTTTTTTITDYLPLIQTYLLLQICAMMYLCGSDSTQGLQMHATMISLARSTGLMHPIPTESAHTSDLDSLWKEFIKAESHKRTLFAVHQIDALWYQLLSIPRAISHLEVKHDLPCPETHWTAPSAAQWAHLQLISQQQHHHHATSMRYDDAVRHFLSSPATDPTSPSTSTSTIPPFDPYGAINITHFLISSAREISGWSTMTGMLSMERFSALRSSLLSLGVFLSPSPTSSSPSTLPPKSTTHATATWQTAMIELQMWSPSHTGGIVKASIDTMLQQATELAPSACEFLCEAETAKAFQSHVDWFLMYLEEEGNVQGEAPWVTLYAYKAFLVAWQLVRGGVPGAMGVVGVGDGDVEGAVLWARRVFGWRERWVIGRLVMGCLAGLA</sequence>
<dbReference type="RefSeq" id="XP_025516943.1">
    <property type="nucleotide sequence ID" value="XM_025664601.1"/>
</dbReference>
<dbReference type="GO" id="GO:0005634">
    <property type="term" value="C:nucleus"/>
    <property type="evidence" value="ECO:0007669"/>
    <property type="project" value="UniProtKB-SubCell"/>
</dbReference>
<accession>A0A8G1R2V8</accession>
<evidence type="ECO:0000256" key="7">
    <source>
        <dbReference type="ARBA" id="ARBA00023163"/>
    </source>
</evidence>
<dbReference type="InterPro" id="IPR036236">
    <property type="entry name" value="Znf_C2H2_sf"/>
</dbReference>
<dbReference type="CDD" id="cd12148">
    <property type="entry name" value="fungal_TF_MHR"/>
    <property type="match status" value="1"/>
</dbReference>
<dbReference type="GO" id="GO:0006351">
    <property type="term" value="P:DNA-templated transcription"/>
    <property type="evidence" value="ECO:0007669"/>
    <property type="project" value="InterPro"/>
</dbReference>
<name>A0A8G1R2V8_9EURO</name>
<keyword evidence="3" id="KW-0677">Repeat</keyword>
<dbReference type="GO" id="GO:0000978">
    <property type="term" value="F:RNA polymerase II cis-regulatory region sequence-specific DNA binding"/>
    <property type="evidence" value="ECO:0007669"/>
    <property type="project" value="InterPro"/>
</dbReference>
<keyword evidence="4 9" id="KW-0863">Zinc-finger</keyword>
<dbReference type="SMART" id="SM00355">
    <property type="entry name" value="ZnF_C2H2"/>
    <property type="match status" value="2"/>
</dbReference>
<evidence type="ECO:0000256" key="3">
    <source>
        <dbReference type="ARBA" id="ARBA00022737"/>
    </source>
</evidence>
<evidence type="ECO:0000256" key="2">
    <source>
        <dbReference type="ARBA" id="ARBA00022723"/>
    </source>
</evidence>
<dbReference type="PROSITE" id="PS50157">
    <property type="entry name" value="ZINC_FINGER_C2H2_2"/>
    <property type="match status" value="1"/>
</dbReference>
<dbReference type="Pfam" id="PF04082">
    <property type="entry name" value="Fungal_trans"/>
    <property type="match status" value="1"/>
</dbReference>
<evidence type="ECO:0000256" key="9">
    <source>
        <dbReference type="PROSITE-ProRule" id="PRU00042"/>
    </source>
</evidence>
<dbReference type="GO" id="GO:0000785">
    <property type="term" value="C:chromatin"/>
    <property type="evidence" value="ECO:0007669"/>
    <property type="project" value="TreeGrafter"/>
</dbReference>
<proteinExistence type="predicted"/>
<dbReference type="Proteomes" id="UP000249526">
    <property type="component" value="Unassembled WGS sequence"/>
</dbReference>
<evidence type="ECO:0000256" key="10">
    <source>
        <dbReference type="SAM" id="MobiDB-lite"/>
    </source>
</evidence>
<keyword evidence="7" id="KW-0804">Transcription</keyword>
<dbReference type="InterPro" id="IPR007219">
    <property type="entry name" value="XnlR_reg_dom"/>
</dbReference>
<dbReference type="PROSITE" id="PS00028">
    <property type="entry name" value="ZINC_FINGER_C2H2_1"/>
    <property type="match status" value="2"/>
</dbReference>
<keyword evidence="2" id="KW-0479">Metal-binding</keyword>
<evidence type="ECO:0000313" key="12">
    <source>
        <dbReference type="EMBL" id="RAH59021.1"/>
    </source>
</evidence>
<feature type="domain" description="C2H2-type" evidence="11">
    <location>
        <begin position="87"/>
        <end position="114"/>
    </location>
</feature>